<proteinExistence type="inferred from homology"/>
<dbReference type="InterPro" id="IPR050190">
    <property type="entry name" value="UPF0213_domain"/>
</dbReference>
<dbReference type="Gene3D" id="3.40.1440.10">
    <property type="entry name" value="GIY-YIG endonuclease"/>
    <property type="match status" value="1"/>
</dbReference>
<name>A0A165MB24_PELLU</name>
<feature type="domain" description="GIY-YIG" evidence="2">
    <location>
        <begin position="2"/>
        <end position="78"/>
    </location>
</feature>
<dbReference type="Pfam" id="PF01541">
    <property type="entry name" value="GIY-YIG"/>
    <property type="match status" value="1"/>
</dbReference>
<dbReference type="PANTHER" id="PTHR34477">
    <property type="entry name" value="UPF0213 PROTEIN YHBQ"/>
    <property type="match status" value="1"/>
</dbReference>
<sequence>MKHPCVYILASKPNGTLYVGVTSNLPARIWQHKNNQVQGFTSKYSVHDLLWYEQHETMEAAIAREKQLKAGSRQKKITLIESMNPTWSDLYNDIAAL</sequence>
<gene>
    <name evidence="3" type="ORF">A3K90_08925</name>
</gene>
<evidence type="ECO:0000313" key="3">
    <source>
        <dbReference type="EMBL" id="KZK75032.1"/>
    </source>
</evidence>
<reference evidence="3 4" key="1">
    <citation type="submission" date="2016-03" db="EMBL/GenBank/DDBJ databases">
        <title>Speciation and ecological success in dimly lit waters: horizontal gene transfer in a green sulfur bacteria bloom unveiled by metagenomic assembly.</title>
        <authorList>
            <person name="Llorens-Mares T."/>
            <person name="Liu Z."/>
            <person name="Allen L.Z."/>
            <person name="Rusch D.B."/>
            <person name="Craig M.T."/>
            <person name="Dupont C.L."/>
            <person name="Bryant D.A."/>
            <person name="Casamayor E.O."/>
        </authorList>
    </citation>
    <scope>NUCLEOTIDE SEQUENCE [LARGE SCALE GENOMIC DNA]</scope>
    <source>
        <strain evidence="3">CIII</strain>
    </source>
</reference>
<dbReference type="PANTHER" id="PTHR34477:SF5">
    <property type="entry name" value="BSL5627 PROTEIN"/>
    <property type="match status" value="1"/>
</dbReference>
<evidence type="ECO:0000259" key="2">
    <source>
        <dbReference type="PROSITE" id="PS50164"/>
    </source>
</evidence>
<dbReference type="AlphaFoldDB" id="A0A165MB24"/>
<dbReference type="Proteomes" id="UP000076481">
    <property type="component" value="Unassembled WGS sequence"/>
</dbReference>
<evidence type="ECO:0000313" key="4">
    <source>
        <dbReference type="Proteomes" id="UP000076481"/>
    </source>
</evidence>
<accession>A0A165MB24</accession>
<comment type="similarity">
    <text evidence="1">Belongs to the UPF0213 family.</text>
</comment>
<dbReference type="EMBL" id="LVWG01000015">
    <property type="protein sequence ID" value="KZK75032.1"/>
    <property type="molecule type" value="Genomic_DNA"/>
</dbReference>
<dbReference type="CDD" id="cd10448">
    <property type="entry name" value="GIY-YIG_unchar_3"/>
    <property type="match status" value="1"/>
</dbReference>
<dbReference type="RefSeq" id="WP_369690401.1">
    <property type="nucleotide sequence ID" value="NZ_LVWG01000015.1"/>
</dbReference>
<dbReference type="InterPro" id="IPR035901">
    <property type="entry name" value="GIY-YIG_endonuc_sf"/>
</dbReference>
<dbReference type="InterPro" id="IPR000305">
    <property type="entry name" value="GIY-YIG_endonuc"/>
</dbReference>
<comment type="caution">
    <text evidence="3">The sequence shown here is derived from an EMBL/GenBank/DDBJ whole genome shotgun (WGS) entry which is preliminary data.</text>
</comment>
<dbReference type="PROSITE" id="PS50164">
    <property type="entry name" value="GIY_YIG"/>
    <property type="match status" value="1"/>
</dbReference>
<protein>
    <recommendedName>
        <fullName evidence="2">GIY-YIG domain-containing protein</fullName>
    </recommendedName>
</protein>
<dbReference type="SUPFAM" id="SSF82771">
    <property type="entry name" value="GIY-YIG endonuclease"/>
    <property type="match status" value="1"/>
</dbReference>
<evidence type="ECO:0000256" key="1">
    <source>
        <dbReference type="ARBA" id="ARBA00007435"/>
    </source>
</evidence>
<organism evidence="3 4">
    <name type="scientific">Pelodictyon luteolum</name>
    <dbReference type="NCBI Taxonomy" id="1100"/>
    <lineage>
        <taxon>Bacteria</taxon>
        <taxon>Pseudomonadati</taxon>
        <taxon>Chlorobiota</taxon>
        <taxon>Chlorobiia</taxon>
        <taxon>Chlorobiales</taxon>
        <taxon>Chlorobiaceae</taxon>
        <taxon>Chlorobium/Pelodictyon group</taxon>
        <taxon>Pelodictyon</taxon>
    </lineage>
</organism>